<comment type="caution">
    <text evidence="2">The sequence shown here is derived from an EMBL/GenBank/DDBJ whole genome shotgun (WGS) entry which is preliminary data.</text>
</comment>
<dbReference type="AlphaFoldDB" id="A0AAW5SNE6"/>
<dbReference type="EMBL" id="JACKTI010000055">
    <property type="protein sequence ID" value="MCV7025754.1"/>
    <property type="molecule type" value="Genomic_DNA"/>
</dbReference>
<dbReference type="RefSeq" id="WP_067387656.1">
    <property type="nucleotide sequence ID" value="NZ_BCTA01000017.1"/>
</dbReference>
<reference evidence="2" key="2">
    <citation type="submission" date="2020-07" db="EMBL/GenBank/DDBJ databases">
        <authorList>
            <person name="Pettersson B.M.F."/>
            <person name="Behra P.R.K."/>
            <person name="Ramesh M."/>
            <person name="Das S."/>
            <person name="Dasgupta S."/>
            <person name="Kirsebom L.A."/>
        </authorList>
    </citation>
    <scope>NUCLEOTIDE SEQUENCE</scope>
    <source>
        <strain evidence="2">DSM 44203</strain>
    </source>
</reference>
<sequence length="93" mass="9150">MAKNLEVDSGGLRSAAASSARAASEVFSSGEDGSVVASRPSGAGITALDAAAADVRAQQAHRIVVQADMLSTAGAIYDRTDGGSADAIATVEV</sequence>
<name>A0AAW5SNE6_MYCNV</name>
<dbReference type="Proteomes" id="UP001207528">
    <property type="component" value="Unassembled WGS sequence"/>
</dbReference>
<gene>
    <name evidence="2" type="ORF">H7I77_20760</name>
    <name evidence="1" type="ORF">RMCN_0971</name>
</gene>
<reference evidence="2" key="3">
    <citation type="journal article" date="2022" name="BMC Genomics">
        <title>Comparative genome analysis of mycobacteria focusing on tRNA and non-coding RNA.</title>
        <authorList>
            <person name="Behra P.R.K."/>
            <person name="Pettersson B.M.F."/>
            <person name="Ramesh M."/>
            <person name="Das S."/>
            <person name="Dasgupta S."/>
            <person name="Kirsebom L.A."/>
        </authorList>
    </citation>
    <scope>NUCLEOTIDE SEQUENCE</scope>
    <source>
        <strain evidence="2">DSM 44203</strain>
    </source>
</reference>
<evidence type="ECO:0000313" key="3">
    <source>
        <dbReference type="Proteomes" id="UP000069773"/>
    </source>
</evidence>
<accession>A0AAW5SNE6</accession>
<evidence type="ECO:0000313" key="1">
    <source>
        <dbReference type="EMBL" id="GAT07838.1"/>
    </source>
</evidence>
<protein>
    <submittedName>
        <fullName evidence="1">Gp89</fullName>
    </submittedName>
</protein>
<evidence type="ECO:0000313" key="2">
    <source>
        <dbReference type="EMBL" id="MCV7025754.1"/>
    </source>
</evidence>
<dbReference type="EMBL" id="BCTA01000017">
    <property type="protein sequence ID" value="GAT07838.1"/>
    <property type="molecule type" value="Genomic_DNA"/>
</dbReference>
<reference evidence="1 3" key="1">
    <citation type="journal article" date="2016" name="Genome Announc.">
        <title>Draft Genome Sequences of Five Rapidly Growing Mycobacterium Species, M. thermoresistibile, M. fortuitum subsp. acetamidolyticum, M. canariasense, M. brisbanense, and M. novocastrense.</title>
        <authorList>
            <person name="Katahira K."/>
            <person name="Ogura Y."/>
            <person name="Gotoh Y."/>
            <person name="Hayashi T."/>
        </authorList>
    </citation>
    <scope>NUCLEOTIDE SEQUENCE [LARGE SCALE GENOMIC DNA]</scope>
    <source>
        <strain evidence="1 3">JCM18114</strain>
    </source>
</reference>
<organism evidence="2 4">
    <name type="scientific">Mycolicibacterium novocastrense</name>
    <name type="common">Mycobacterium novocastrense</name>
    <dbReference type="NCBI Taxonomy" id="59813"/>
    <lineage>
        <taxon>Bacteria</taxon>
        <taxon>Bacillati</taxon>
        <taxon>Actinomycetota</taxon>
        <taxon>Actinomycetes</taxon>
        <taxon>Mycobacteriales</taxon>
        <taxon>Mycobacteriaceae</taxon>
        <taxon>Mycolicibacterium</taxon>
    </lineage>
</organism>
<evidence type="ECO:0000313" key="4">
    <source>
        <dbReference type="Proteomes" id="UP001207528"/>
    </source>
</evidence>
<keyword evidence="3" id="KW-1185">Reference proteome</keyword>
<dbReference type="Proteomes" id="UP000069773">
    <property type="component" value="Unassembled WGS sequence"/>
</dbReference>
<proteinExistence type="predicted"/>